<gene>
    <name evidence="2" type="ORF">SE18_10280</name>
</gene>
<dbReference type="OrthoDB" id="119566at2"/>
<dbReference type="Proteomes" id="UP000050277">
    <property type="component" value="Unassembled WGS sequence"/>
</dbReference>
<dbReference type="CDD" id="cd07043">
    <property type="entry name" value="STAS_anti-anti-sigma_factors"/>
    <property type="match status" value="1"/>
</dbReference>
<evidence type="ECO:0000259" key="1">
    <source>
        <dbReference type="PROSITE" id="PS50801"/>
    </source>
</evidence>
<protein>
    <submittedName>
        <fullName evidence="2">Anti-sigma factor antagonist</fullName>
    </submittedName>
</protein>
<name>A0A0P6Y5W5_9CHLR</name>
<dbReference type="GO" id="GO:0043856">
    <property type="term" value="F:anti-sigma factor antagonist activity"/>
    <property type="evidence" value="ECO:0007669"/>
    <property type="project" value="TreeGrafter"/>
</dbReference>
<keyword evidence="3" id="KW-1185">Reference proteome</keyword>
<feature type="domain" description="STAS" evidence="1">
    <location>
        <begin position="6"/>
        <end position="115"/>
    </location>
</feature>
<accession>A0A0P6Y5W5</accession>
<dbReference type="SUPFAM" id="SSF52091">
    <property type="entry name" value="SpoIIaa-like"/>
    <property type="match status" value="1"/>
</dbReference>
<dbReference type="PATRIC" id="fig|70996.4.peg.1877"/>
<evidence type="ECO:0000313" key="3">
    <source>
        <dbReference type="Proteomes" id="UP000050277"/>
    </source>
</evidence>
<reference evidence="2 3" key="1">
    <citation type="submission" date="2015-07" db="EMBL/GenBank/DDBJ databases">
        <title>Whole genome sequence of Herpetosiphon geysericola DSM 7119.</title>
        <authorList>
            <person name="Hemp J."/>
            <person name="Ward L.M."/>
            <person name="Pace L.A."/>
            <person name="Fischer W.W."/>
        </authorList>
    </citation>
    <scope>NUCLEOTIDE SEQUENCE [LARGE SCALE GENOMIC DNA]</scope>
    <source>
        <strain evidence="2 3">DSM 7119</strain>
    </source>
</reference>
<dbReference type="RefSeq" id="WP_054534364.1">
    <property type="nucleotide sequence ID" value="NZ_LGKP01000017.1"/>
</dbReference>
<dbReference type="AlphaFoldDB" id="A0A0P6Y5W5"/>
<dbReference type="PANTHER" id="PTHR33495">
    <property type="entry name" value="ANTI-SIGMA FACTOR ANTAGONIST TM_1081-RELATED-RELATED"/>
    <property type="match status" value="1"/>
</dbReference>
<dbReference type="PROSITE" id="PS50801">
    <property type="entry name" value="STAS"/>
    <property type="match status" value="1"/>
</dbReference>
<organism evidence="2 3">
    <name type="scientific">Herpetosiphon geysericola</name>
    <dbReference type="NCBI Taxonomy" id="70996"/>
    <lineage>
        <taxon>Bacteria</taxon>
        <taxon>Bacillati</taxon>
        <taxon>Chloroflexota</taxon>
        <taxon>Chloroflexia</taxon>
        <taxon>Herpetosiphonales</taxon>
        <taxon>Herpetosiphonaceae</taxon>
        <taxon>Herpetosiphon</taxon>
    </lineage>
</organism>
<dbReference type="InterPro" id="IPR036513">
    <property type="entry name" value="STAS_dom_sf"/>
</dbReference>
<dbReference type="PANTHER" id="PTHR33495:SF6">
    <property type="entry name" value="ANTI-SIGMA FACTOR ANTAGONIST"/>
    <property type="match status" value="1"/>
</dbReference>
<evidence type="ECO:0000313" key="2">
    <source>
        <dbReference type="EMBL" id="KPL88104.1"/>
    </source>
</evidence>
<proteinExistence type="predicted"/>
<sequence length="128" mass="14102">MIDDELKVTTRQRDGIWIIDLEGDVTTFAEEAITGAYEGVSKDGAKYIIINSRQSDYINSAGIAILIGVVTEVNRQAQKLAISGLSPHFQKIFRMVGLAQYADIFATEEEAIAAMQRHQKAASEPTKQ</sequence>
<dbReference type="InterPro" id="IPR002645">
    <property type="entry name" value="STAS_dom"/>
</dbReference>
<comment type="caution">
    <text evidence="2">The sequence shown here is derived from an EMBL/GenBank/DDBJ whole genome shotgun (WGS) entry which is preliminary data.</text>
</comment>
<dbReference type="STRING" id="70996.SE18_10280"/>
<dbReference type="EMBL" id="LGKP01000017">
    <property type="protein sequence ID" value="KPL88104.1"/>
    <property type="molecule type" value="Genomic_DNA"/>
</dbReference>
<dbReference type="Gene3D" id="3.30.750.24">
    <property type="entry name" value="STAS domain"/>
    <property type="match status" value="1"/>
</dbReference>
<dbReference type="Pfam" id="PF01740">
    <property type="entry name" value="STAS"/>
    <property type="match status" value="1"/>
</dbReference>